<dbReference type="Gramene" id="A03p69230.2_BraZ1">
    <property type="protein sequence ID" value="A03p69230.2_BraZ1.CDS.1"/>
    <property type="gene ID" value="A03g69230.2_BraZ1"/>
</dbReference>
<sequence>MRVHVNGLLPWIITSIVEYHNGDEVITRLVYERLDKHCTKCLRLDHELKECLVVRAEAKPLKASQEAIEDRPAYKSVQESGSIRGASLALAPYNQRRGEGEMRSRGLSNSQQ</sequence>
<dbReference type="Proteomes" id="UP000694005">
    <property type="component" value="Chromosome A03"/>
</dbReference>
<evidence type="ECO:0008006" key="4">
    <source>
        <dbReference type="Google" id="ProtNLM"/>
    </source>
</evidence>
<proteinExistence type="predicted"/>
<evidence type="ECO:0000256" key="1">
    <source>
        <dbReference type="SAM" id="MobiDB-lite"/>
    </source>
</evidence>
<feature type="region of interest" description="Disordered" evidence="1">
    <location>
        <begin position="88"/>
        <end position="112"/>
    </location>
</feature>
<dbReference type="AlphaFoldDB" id="A0A8D9LT47"/>
<dbReference type="EMBL" id="LS974619">
    <property type="protein sequence ID" value="CAG7885580.1"/>
    <property type="molecule type" value="Genomic_DNA"/>
</dbReference>
<reference evidence="2 3" key="1">
    <citation type="submission" date="2021-07" db="EMBL/GenBank/DDBJ databases">
        <authorList>
            <consortium name="Genoscope - CEA"/>
            <person name="William W."/>
        </authorList>
    </citation>
    <scope>NUCLEOTIDE SEQUENCE [LARGE SCALE GENOMIC DNA]</scope>
</reference>
<evidence type="ECO:0000313" key="2">
    <source>
        <dbReference type="EMBL" id="CAG7885580.1"/>
    </source>
</evidence>
<evidence type="ECO:0000313" key="3">
    <source>
        <dbReference type="Proteomes" id="UP000694005"/>
    </source>
</evidence>
<accession>A0A8D9LT47</accession>
<gene>
    <name evidence="2" type="ORF">BRAPAZ1V2_A03P69230.2</name>
</gene>
<protein>
    <recommendedName>
        <fullName evidence="4">Zinc knuckle CX2CX4HX4C domain-containing protein</fullName>
    </recommendedName>
</protein>
<name>A0A8D9LT47_BRACM</name>
<organism evidence="2 3">
    <name type="scientific">Brassica campestris</name>
    <name type="common">Field mustard</name>
    <dbReference type="NCBI Taxonomy" id="3711"/>
    <lineage>
        <taxon>Eukaryota</taxon>
        <taxon>Viridiplantae</taxon>
        <taxon>Streptophyta</taxon>
        <taxon>Embryophyta</taxon>
        <taxon>Tracheophyta</taxon>
        <taxon>Spermatophyta</taxon>
        <taxon>Magnoliopsida</taxon>
        <taxon>eudicotyledons</taxon>
        <taxon>Gunneridae</taxon>
        <taxon>Pentapetalae</taxon>
        <taxon>rosids</taxon>
        <taxon>malvids</taxon>
        <taxon>Brassicales</taxon>
        <taxon>Brassicaceae</taxon>
        <taxon>Brassiceae</taxon>
        <taxon>Brassica</taxon>
    </lineage>
</organism>